<keyword evidence="2" id="KW-1185">Reference proteome</keyword>
<dbReference type="EMBL" id="RDQH01000339">
    <property type="protein sequence ID" value="RXH79109.1"/>
    <property type="molecule type" value="Genomic_DNA"/>
</dbReference>
<dbReference type="Proteomes" id="UP000290289">
    <property type="component" value="Chromosome 13"/>
</dbReference>
<dbReference type="STRING" id="3750.A0A498I896"/>
<proteinExistence type="predicted"/>
<accession>A0A498I896</accession>
<dbReference type="AlphaFoldDB" id="A0A498I896"/>
<sequence>MPADAKHVALLRVVIRGDFSRSKAEGLLSCINAVLKELDELHPVAAIQENGHHKLSLKGVANGYGELPPAGSVENGHHIVCAKGAANGNGVTENGQNGAKYY</sequence>
<dbReference type="Gene3D" id="3.90.1150.160">
    <property type="match status" value="1"/>
</dbReference>
<evidence type="ECO:0000313" key="1">
    <source>
        <dbReference type="EMBL" id="RXH79109.1"/>
    </source>
</evidence>
<organism evidence="1 2">
    <name type="scientific">Malus domestica</name>
    <name type="common">Apple</name>
    <name type="synonym">Pyrus malus</name>
    <dbReference type="NCBI Taxonomy" id="3750"/>
    <lineage>
        <taxon>Eukaryota</taxon>
        <taxon>Viridiplantae</taxon>
        <taxon>Streptophyta</taxon>
        <taxon>Embryophyta</taxon>
        <taxon>Tracheophyta</taxon>
        <taxon>Spermatophyta</taxon>
        <taxon>Magnoliopsida</taxon>
        <taxon>eudicotyledons</taxon>
        <taxon>Gunneridae</taxon>
        <taxon>Pentapetalae</taxon>
        <taxon>rosids</taxon>
        <taxon>fabids</taxon>
        <taxon>Rosales</taxon>
        <taxon>Rosaceae</taxon>
        <taxon>Amygdaloideae</taxon>
        <taxon>Maleae</taxon>
        <taxon>Malus</taxon>
    </lineage>
</organism>
<gene>
    <name evidence="1" type="ORF">DVH24_040256</name>
</gene>
<comment type="caution">
    <text evidence="1">The sequence shown here is derived from an EMBL/GenBank/DDBJ whole genome shotgun (WGS) entry which is preliminary data.</text>
</comment>
<protein>
    <submittedName>
        <fullName evidence="1">Uncharacterized protein</fullName>
    </submittedName>
</protein>
<reference evidence="1 2" key="1">
    <citation type="submission" date="2018-10" db="EMBL/GenBank/DDBJ databases">
        <title>A high-quality apple genome assembly.</title>
        <authorList>
            <person name="Hu J."/>
        </authorList>
    </citation>
    <scope>NUCLEOTIDE SEQUENCE [LARGE SCALE GENOMIC DNA]</scope>
    <source>
        <strain evidence="2">cv. HFTH1</strain>
        <tissue evidence="1">Young leaf</tissue>
    </source>
</reference>
<evidence type="ECO:0000313" key="2">
    <source>
        <dbReference type="Proteomes" id="UP000290289"/>
    </source>
</evidence>
<name>A0A498I896_MALDO</name>